<dbReference type="AlphaFoldDB" id="A0A642Q1Q3"/>
<feature type="coiled-coil region" evidence="1">
    <location>
        <begin position="359"/>
        <end position="386"/>
    </location>
</feature>
<name>A0A642Q1Q3_9BACE</name>
<keyword evidence="1" id="KW-0175">Coiled coil</keyword>
<evidence type="ECO:0000256" key="1">
    <source>
        <dbReference type="SAM" id="Coils"/>
    </source>
</evidence>
<accession>A0A642Q1Q3</accession>
<reference evidence="2 3" key="1">
    <citation type="journal article" date="2019" name="Nat. Med.">
        <title>A library of human gut bacterial isolates paired with longitudinal multiomics data enables mechanistic microbiome research.</title>
        <authorList>
            <person name="Poyet M."/>
            <person name="Groussin M."/>
            <person name="Gibbons S.M."/>
            <person name="Avila-Pacheco J."/>
            <person name="Jiang X."/>
            <person name="Kearney S.M."/>
            <person name="Perrotta A.R."/>
            <person name="Berdy B."/>
            <person name="Zhao S."/>
            <person name="Lieberman T.D."/>
            <person name="Swanson P.K."/>
            <person name="Smith M."/>
            <person name="Roesemann S."/>
            <person name="Alexander J.E."/>
            <person name="Rich S.A."/>
            <person name="Livny J."/>
            <person name="Vlamakis H."/>
            <person name="Clish C."/>
            <person name="Bullock K."/>
            <person name="Deik A."/>
            <person name="Scott J."/>
            <person name="Pierce K.A."/>
            <person name="Xavier R.J."/>
            <person name="Alm E.J."/>
        </authorList>
    </citation>
    <scope>NUCLEOTIDE SEQUENCE [LARGE SCALE GENOMIC DNA]</scope>
    <source>
        <strain evidence="2 3">BIOML-A6</strain>
    </source>
</reference>
<dbReference type="RefSeq" id="WP_149919566.1">
    <property type="nucleotide sequence ID" value="NZ_CP072251.1"/>
</dbReference>
<gene>
    <name evidence="2" type="ORF">F2Y81_02170</name>
</gene>
<dbReference type="Gene3D" id="3.40.50.300">
    <property type="entry name" value="P-loop containing nucleotide triphosphate hydrolases"/>
    <property type="match status" value="1"/>
</dbReference>
<comment type="caution">
    <text evidence="2">The sequence shown here is derived from an EMBL/GenBank/DDBJ whole genome shotgun (WGS) entry which is preliminary data.</text>
</comment>
<sequence length="538" mass="61901">MIKLDIQERDGFLIMKDFPKNCIFNKVKTGCGATTIALTNDENYIIAVPTTELIENKCYPINDKDGNVKFWKKHERKSGLSPVVDNLFGLYGDFTIELKKKLNNYLSTTGIKKIICTYDKIAKLMEFIDAKEFKILIDEYHNLLKQYSFRDKAINGVLAHFKEFKSYCFISATPIPNNLKPAIFNDIPEYIANWNTTDEITVYPYHTNTPYMIAAKFIKTYQSKDCLNVNGVESKEAYFFINSVTEIKAILKQTQLTEDNYRIICADNPKNRRTLEGYTISSSAEAPKKFNFITSKSFEGVDFHSETGLCFVVSNVMNRHTLVSIDMDIPQIVGRIRTKANPFRNKVVHIFNTKAIDHYTTLEDMKQAVDEEVKAAQERADMLNNTKLSEAAIKQQIDEIKKVGVESYLSYQENKFVVNDMVAKLQLYSYYIATVVYQSDKSLRETYAQSGIAVTKGKWHIAPEKFVKELITKPTFRELHKQYCNIKANSMAFNLETIDIEHEHPILGRAYRKLGINTLKRLRTIKSIKAELEKLGEM</sequence>
<dbReference type="GeneID" id="66306966"/>
<evidence type="ECO:0000313" key="2">
    <source>
        <dbReference type="EMBL" id="KAA5423401.1"/>
    </source>
</evidence>
<dbReference type="Proteomes" id="UP000448877">
    <property type="component" value="Unassembled WGS sequence"/>
</dbReference>
<protein>
    <submittedName>
        <fullName evidence="2">Uncharacterized protein</fullName>
    </submittedName>
</protein>
<proteinExistence type="predicted"/>
<dbReference type="SUPFAM" id="SSF52540">
    <property type="entry name" value="P-loop containing nucleoside triphosphate hydrolases"/>
    <property type="match status" value="1"/>
</dbReference>
<dbReference type="EMBL" id="VVYV01000002">
    <property type="protein sequence ID" value="KAA5423401.1"/>
    <property type="molecule type" value="Genomic_DNA"/>
</dbReference>
<evidence type="ECO:0000313" key="3">
    <source>
        <dbReference type="Proteomes" id="UP000448877"/>
    </source>
</evidence>
<organism evidence="2 3">
    <name type="scientific">Bacteroides cellulosilyticus</name>
    <dbReference type="NCBI Taxonomy" id="246787"/>
    <lineage>
        <taxon>Bacteria</taxon>
        <taxon>Pseudomonadati</taxon>
        <taxon>Bacteroidota</taxon>
        <taxon>Bacteroidia</taxon>
        <taxon>Bacteroidales</taxon>
        <taxon>Bacteroidaceae</taxon>
        <taxon>Bacteroides</taxon>
    </lineage>
</organism>
<dbReference type="InterPro" id="IPR027417">
    <property type="entry name" value="P-loop_NTPase"/>
</dbReference>